<keyword evidence="1" id="KW-1185">Reference proteome</keyword>
<dbReference type="Proteomes" id="UP000887563">
    <property type="component" value="Unplaced"/>
</dbReference>
<reference evidence="2" key="1">
    <citation type="submission" date="2022-11" db="UniProtKB">
        <authorList>
            <consortium name="WormBaseParasite"/>
        </authorList>
    </citation>
    <scope>IDENTIFICATION</scope>
</reference>
<evidence type="ECO:0000313" key="1">
    <source>
        <dbReference type="Proteomes" id="UP000887563"/>
    </source>
</evidence>
<accession>A0A914LYT6</accession>
<proteinExistence type="predicted"/>
<sequence length="56" mass="6849">MSRIQQILQAIIIIKIFHGYHCRRMPYSSNKGFNLQHLFKFDLNNCWFIACEYRIQ</sequence>
<evidence type="ECO:0000313" key="2">
    <source>
        <dbReference type="WBParaSite" id="Minc3s01057g20285"/>
    </source>
</evidence>
<dbReference type="WBParaSite" id="Minc3s01057g20285">
    <property type="protein sequence ID" value="Minc3s01057g20285"/>
    <property type="gene ID" value="Minc3s01057g20285"/>
</dbReference>
<organism evidence="1 2">
    <name type="scientific">Meloidogyne incognita</name>
    <name type="common">Southern root-knot nematode worm</name>
    <name type="synonym">Oxyuris incognita</name>
    <dbReference type="NCBI Taxonomy" id="6306"/>
    <lineage>
        <taxon>Eukaryota</taxon>
        <taxon>Metazoa</taxon>
        <taxon>Ecdysozoa</taxon>
        <taxon>Nematoda</taxon>
        <taxon>Chromadorea</taxon>
        <taxon>Rhabditida</taxon>
        <taxon>Tylenchina</taxon>
        <taxon>Tylenchomorpha</taxon>
        <taxon>Tylenchoidea</taxon>
        <taxon>Meloidogynidae</taxon>
        <taxon>Meloidogyninae</taxon>
        <taxon>Meloidogyne</taxon>
        <taxon>Meloidogyne incognita group</taxon>
    </lineage>
</organism>
<name>A0A914LYT6_MELIC</name>
<dbReference type="AlphaFoldDB" id="A0A914LYT6"/>
<protein>
    <submittedName>
        <fullName evidence="2">Candidate secreted effector</fullName>
    </submittedName>
</protein>